<keyword evidence="8 14" id="KW-0378">Hydrolase</keyword>
<feature type="domain" description="CBS" evidence="16">
    <location>
        <begin position="302"/>
        <end position="359"/>
    </location>
</feature>
<evidence type="ECO:0000256" key="12">
    <source>
        <dbReference type="ARBA" id="ARBA00023122"/>
    </source>
</evidence>
<comment type="similarity">
    <text evidence="2 14">Belongs to the peptidase M50B family.</text>
</comment>
<evidence type="ECO:0000256" key="2">
    <source>
        <dbReference type="ARBA" id="ARBA00007931"/>
    </source>
</evidence>
<keyword evidence="3" id="KW-1003">Cell membrane</keyword>
<keyword evidence="10 14" id="KW-1133">Transmembrane helix</keyword>
<feature type="transmembrane region" description="Helical" evidence="14">
    <location>
        <begin position="138"/>
        <end position="158"/>
    </location>
</feature>
<evidence type="ECO:0000256" key="4">
    <source>
        <dbReference type="ARBA" id="ARBA00022670"/>
    </source>
</evidence>
<sequence>MTWSFSIGRLFGSDLRVHATFFLLLLWIGTASYLDGGWAAAAENVAFIAALFACVVAHEFGHALMARRYGITTPDITLLPIGGLARLDRMPEKPGQEIAVALAGPAVNVVIWAVLVGVFGATADLGELESLENAEISFFAKLAAVNLFLVLFNMIPAFPMDGGRVFRAALSYFVGRVRATRMAAQGGQVLAFLFGFLGLTSGSPVLVLIAIFVFVAAGAESSDVMLRDMARQMRARDAMITAFEPLAPGDSLQAATTAVIRTTQHEFPVLGPDGRLEGFLTRAALFSALQDGTRARPVTEAMTRDIPSVALAAPLEEALDALHQTGAPAVAVTGPEGRMVGYITRENIGELMVISGRDRRM</sequence>
<organism evidence="17 18">
    <name type="scientific">Rhodovulum iodosum</name>
    <dbReference type="NCBI Taxonomy" id="68291"/>
    <lineage>
        <taxon>Bacteria</taxon>
        <taxon>Pseudomonadati</taxon>
        <taxon>Pseudomonadota</taxon>
        <taxon>Alphaproteobacteria</taxon>
        <taxon>Rhodobacterales</taxon>
        <taxon>Paracoccaceae</taxon>
        <taxon>Rhodovulum</taxon>
    </lineage>
</organism>
<evidence type="ECO:0000259" key="16">
    <source>
        <dbReference type="PROSITE" id="PS51371"/>
    </source>
</evidence>
<dbReference type="SUPFAM" id="SSF54631">
    <property type="entry name" value="CBS-domain pair"/>
    <property type="match status" value="1"/>
</dbReference>
<evidence type="ECO:0000256" key="3">
    <source>
        <dbReference type="ARBA" id="ARBA00022475"/>
    </source>
</evidence>
<dbReference type="Pfam" id="PF02163">
    <property type="entry name" value="Peptidase_M50"/>
    <property type="match status" value="2"/>
</dbReference>
<dbReference type="GO" id="GO:0008233">
    <property type="term" value="F:peptidase activity"/>
    <property type="evidence" value="ECO:0007669"/>
    <property type="project" value="UniProtKB-KW"/>
</dbReference>
<dbReference type="PANTHER" id="PTHR39188">
    <property type="entry name" value="MEMBRANE-ASSOCIATED ZINC METALLOPROTEASE M50B"/>
    <property type="match status" value="1"/>
</dbReference>
<keyword evidence="18" id="KW-1185">Reference proteome</keyword>
<evidence type="ECO:0000256" key="8">
    <source>
        <dbReference type="ARBA" id="ARBA00022801"/>
    </source>
</evidence>
<dbReference type="InterPro" id="IPR000644">
    <property type="entry name" value="CBS_dom"/>
</dbReference>
<evidence type="ECO:0000256" key="1">
    <source>
        <dbReference type="ARBA" id="ARBA00004651"/>
    </source>
</evidence>
<keyword evidence="4 14" id="KW-0645">Protease</keyword>
<keyword evidence="11 14" id="KW-0482">Metalloprotease</keyword>
<dbReference type="Gene3D" id="3.10.580.10">
    <property type="entry name" value="CBS-domain"/>
    <property type="match status" value="1"/>
</dbReference>
<dbReference type="GO" id="GO:0006508">
    <property type="term" value="P:proteolysis"/>
    <property type="evidence" value="ECO:0007669"/>
    <property type="project" value="UniProtKB-KW"/>
</dbReference>
<evidence type="ECO:0000313" key="18">
    <source>
        <dbReference type="Proteomes" id="UP001560019"/>
    </source>
</evidence>
<dbReference type="Proteomes" id="UP001560019">
    <property type="component" value="Unassembled WGS sequence"/>
</dbReference>
<proteinExistence type="inferred from homology"/>
<evidence type="ECO:0000313" key="17">
    <source>
        <dbReference type="EMBL" id="MEX5728883.1"/>
    </source>
</evidence>
<keyword evidence="13 14" id="KW-0472">Membrane</keyword>
<evidence type="ECO:0000256" key="11">
    <source>
        <dbReference type="ARBA" id="ARBA00023049"/>
    </source>
</evidence>
<keyword evidence="6 14" id="KW-0479">Metal-binding</keyword>
<keyword evidence="9 14" id="KW-0862">Zinc</keyword>
<dbReference type="EMBL" id="JBEHHI010000002">
    <property type="protein sequence ID" value="MEX5728883.1"/>
    <property type="molecule type" value="Genomic_DNA"/>
</dbReference>
<reference evidence="17 18" key="1">
    <citation type="submission" date="2024-06" db="EMBL/GenBank/DDBJ databases">
        <title>Genome of Rhodovulum iodosum, a marine photoferrotroph.</title>
        <authorList>
            <person name="Bianchini G."/>
            <person name="Nikeleit V."/>
            <person name="Kappler A."/>
            <person name="Bryce C."/>
            <person name="Sanchez-Baracaldo P."/>
        </authorList>
    </citation>
    <scope>NUCLEOTIDE SEQUENCE [LARGE SCALE GENOMIC DNA]</scope>
    <source>
        <strain evidence="17 18">UT/N1</strain>
    </source>
</reference>
<evidence type="ECO:0000256" key="14">
    <source>
        <dbReference type="PIRNR" id="PIRNR006404"/>
    </source>
</evidence>
<evidence type="ECO:0000256" key="6">
    <source>
        <dbReference type="ARBA" id="ARBA00022723"/>
    </source>
</evidence>
<comment type="caution">
    <text evidence="14">Lacks conserved residue(s) required for the propagation of feature annotation.</text>
</comment>
<comment type="subcellular location">
    <subcellularLocation>
        <location evidence="1">Cell membrane</location>
        <topology evidence="1">Multi-pass membrane protein</topology>
    </subcellularLocation>
</comment>
<feature type="transmembrane region" description="Helical" evidence="14">
    <location>
        <begin position="98"/>
        <end position="118"/>
    </location>
</feature>
<name>A0ABV3XU72_9RHOB</name>
<evidence type="ECO:0000256" key="13">
    <source>
        <dbReference type="ARBA" id="ARBA00023136"/>
    </source>
</evidence>
<dbReference type="PIRSF" id="PIRSF006404">
    <property type="entry name" value="UCP006404_Pept_M50_CBS"/>
    <property type="match status" value="1"/>
</dbReference>
<evidence type="ECO:0000256" key="5">
    <source>
        <dbReference type="ARBA" id="ARBA00022692"/>
    </source>
</evidence>
<dbReference type="InterPro" id="IPR016483">
    <property type="entry name" value="UCP006404_Pept_M50_CBS"/>
</dbReference>
<evidence type="ECO:0000256" key="15">
    <source>
        <dbReference type="PROSITE-ProRule" id="PRU00703"/>
    </source>
</evidence>
<dbReference type="CDD" id="cd06164">
    <property type="entry name" value="S2P-M50_SpoIVFB_CBS"/>
    <property type="match status" value="1"/>
</dbReference>
<protein>
    <recommendedName>
        <fullName evidence="14">Zinc metalloprotease</fullName>
    </recommendedName>
</protein>
<dbReference type="PANTHER" id="PTHR39188:SF3">
    <property type="entry name" value="STAGE IV SPORULATION PROTEIN FB"/>
    <property type="match status" value="1"/>
</dbReference>
<dbReference type="InterPro" id="IPR046342">
    <property type="entry name" value="CBS_dom_sf"/>
</dbReference>
<keyword evidence="12 15" id="KW-0129">CBS domain</keyword>
<dbReference type="InterPro" id="IPR008915">
    <property type="entry name" value="Peptidase_M50"/>
</dbReference>
<evidence type="ECO:0000256" key="10">
    <source>
        <dbReference type="ARBA" id="ARBA00022989"/>
    </source>
</evidence>
<comment type="cofactor">
    <cofactor evidence="14">
        <name>Zn(2+)</name>
        <dbReference type="ChEBI" id="CHEBI:29105"/>
    </cofactor>
    <text evidence="14">Binds 1 zinc ion per subunit.</text>
</comment>
<accession>A0ABV3XU72</accession>
<feature type="transmembrane region" description="Helical" evidence="14">
    <location>
        <begin position="15"/>
        <end position="34"/>
    </location>
</feature>
<dbReference type="RefSeq" id="WP_125403270.1">
    <property type="nucleotide sequence ID" value="NZ_JBEHHI010000002.1"/>
</dbReference>
<dbReference type="PROSITE" id="PS51371">
    <property type="entry name" value="CBS"/>
    <property type="match status" value="2"/>
</dbReference>
<comment type="caution">
    <text evidence="17">The sequence shown here is derived from an EMBL/GenBank/DDBJ whole genome shotgun (WGS) entry which is preliminary data.</text>
</comment>
<gene>
    <name evidence="17" type="ORF">Ga0609869_002236</name>
</gene>
<dbReference type="Pfam" id="PF00571">
    <property type="entry name" value="CBS"/>
    <property type="match status" value="1"/>
</dbReference>
<keyword evidence="5 14" id="KW-0812">Transmembrane</keyword>
<keyword evidence="7" id="KW-0677">Repeat</keyword>
<evidence type="ECO:0000256" key="9">
    <source>
        <dbReference type="ARBA" id="ARBA00022833"/>
    </source>
</evidence>
<evidence type="ECO:0000256" key="7">
    <source>
        <dbReference type="ARBA" id="ARBA00022737"/>
    </source>
</evidence>
<feature type="transmembrane region" description="Helical" evidence="14">
    <location>
        <begin position="40"/>
        <end position="58"/>
    </location>
</feature>
<feature type="domain" description="CBS" evidence="16">
    <location>
        <begin position="239"/>
        <end position="296"/>
    </location>
</feature>